<dbReference type="AlphaFoldDB" id="A0ABD5TZ00"/>
<dbReference type="RefSeq" id="WP_379696500.1">
    <property type="nucleotide sequence ID" value="NZ_JBHSXH010000015.1"/>
</dbReference>
<evidence type="ECO:0008006" key="3">
    <source>
        <dbReference type="Google" id="ProtNLM"/>
    </source>
</evidence>
<name>A0ABD5TZ00_9EURY</name>
<dbReference type="Proteomes" id="UP001596408">
    <property type="component" value="Unassembled WGS sequence"/>
</dbReference>
<accession>A0ABD5TZ00</accession>
<sequence length="45" mass="5337">MTYTVTCIECGLRREVGELDDVLDVRETHREECGDRHRVEFKLVQ</sequence>
<keyword evidence="2" id="KW-1185">Reference proteome</keyword>
<organism evidence="1 2">
    <name type="scientific">Halopelagius fulvigenes</name>
    <dbReference type="NCBI Taxonomy" id="1198324"/>
    <lineage>
        <taxon>Archaea</taxon>
        <taxon>Methanobacteriati</taxon>
        <taxon>Methanobacteriota</taxon>
        <taxon>Stenosarchaea group</taxon>
        <taxon>Halobacteria</taxon>
        <taxon>Halobacteriales</taxon>
        <taxon>Haloferacaceae</taxon>
    </lineage>
</organism>
<proteinExistence type="predicted"/>
<evidence type="ECO:0000313" key="1">
    <source>
        <dbReference type="EMBL" id="MFC6825826.1"/>
    </source>
</evidence>
<evidence type="ECO:0000313" key="2">
    <source>
        <dbReference type="Proteomes" id="UP001596408"/>
    </source>
</evidence>
<gene>
    <name evidence="1" type="ORF">ACFQEV_12595</name>
</gene>
<comment type="caution">
    <text evidence="1">The sequence shown here is derived from an EMBL/GenBank/DDBJ whole genome shotgun (WGS) entry which is preliminary data.</text>
</comment>
<dbReference type="EMBL" id="JBHSXH010000015">
    <property type="protein sequence ID" value="MFC6825826.1"/>
    <property type="molecule type" value="Genomic_DNA"/>
</dbReference>
<protein>
    <recommendedName>
        <fullName evidence="3">Small CPxCG-related zinc finger protein</fullName>
    </recommendedName>
</protein>
<reference evidence="1 2" key="1">
    <citation type="journal article" date="2019" name="Int. J. Syst. Evol. Microbiol.">
        <title>The Global Catalogue of Microorganisms (GCM) 10K type strain sequencing project: providing services to taxonomists for standard genome sequencing and annotation.</title>
        <authorList>
            <consortium name="The Broad Institute Genomics Platform"/>
            <consortium name="The Broad Institute Genome Sequencing Center for Infectious Disease"/>
            <person name="Wu L."/>
            <person name="Ma J."/>
        </authorList>
    </citation>
    <scope>NUCLEOTIDE SEQUENCE [LARGE SCALE GENOMIC DNA]</scope>
    <source>
        <strain evidence="1 2">YIM 94188</strain>
    </source>
</reference>